<proteinExistence type="predicted"/>
<dbReference type="InterPro" id="IPR010281">
    <property type="entry name" value="DUF885"/>
</dbReference>
<dbReference type="AlphaFoldDB" id="A0A6M4AQD4"/>
<dbReference type="PANTHER" id="PTHR33361:SF2">
    <property type="entry name" value="DUF885 DOMAIN-CONTAINING PROTEIN"/>
    <property type="match status" value="1"/>
</dbReference>
<gene>
    <name evidence="1" type="ORF">GV829_01650</name>
</gene>
<evidence type="ECO:0000313" key="2">
    <source>
        <dbReference type="Proteomes" id="UP000503018"/>
    </source>
</evidence>
<accession>A0A6M4AQD4</accession>
<dbReference type="EMBL" id="CP053015">
    <property type="protein sequence ID" value="QJQ31304.1"/>
    <property type="molecule type" value="Genomic_DNA"/>
</dbReference>
<sequence length="611" mass="66487">MTLSLNRRHFLASGSAAAVAMALTPADVLAQAAGGGDADGVANMLYERIFAEAVASSPELASSLGLDRGPNAALKSRLSPRTPERRQAEFARLNAARNALSAIDRASLSPSGQLNLDVVKYQLDTQTAPQSRLGMDGVMRPYRIFQQGGAYFSVPDFLNTAHTVRSSEDAEAYLSRLEQFATILDQESERQREEAGRGLLAPAWSLDLTLGQMRALRGQPAAESGMTGSLAGRAAAANIAGDWATRATRILESAVYPALDRQMATIAELKPTTREGDGAWRLDRGDEIYALALEQATTTTMSPDEVHAIGLEQVAEISAELDVILKAQGLANGSVGARLAELNVRPDQLYANDDAGRAALIESLNAGVQAMNALLPRAFATLPTQPLEIRRVPPEIQDGASNGYYNRAALDGSRPAIYFINLKDTGDWPKYSLPALTFHEGSPGHHLQISLAQESRDIPTLRKVGGFSAYSEGWALYAEQVADELGAYGSELERAGYLQSFLFRAARLVVDTGIHTRRWDRQRATDYLVETTGFARPRSQREVERYCTQIGQACSYKVGHMAWTRLRAEAERAAGDAFDIKQFHEILKEGAMPLTILEQRVRARIAERAAR</sequence>
<keyword evidence="2" id="KW-1185">Reference proteome</keyword>
<dbReference type="PANTHER" id="PTHR33361">
    <property type="entry name" value="GLR0591 PROTEIN"/>
    <property type="match status" value="1"/>
</dbReference>
<dbReference type="PROSITE" id="PS51318">
    <property type="entry name" value="TAT"/>
    <property type="match status" value="1"/>
</dbReference>
<name>A0A6M4AQD4_9SPHN</name>
<dbReference type="RefSeq" id="WP_169943521.1">
    <property type="nucleotide sequence ID" value="NZ_CP053015.1"/>
</dbReference>
<dbReference type="KEGG" id="slan:GV829_01650"/>
<dbReference type="InterPro" id="IPR006311">
    <property type="entry name" value="TAT_signal"/>
</dbReference>
<dbReference type="Proteomes" id="UP000503018">
    <property type="component" value="Chromosome"/>
</dbReference>
<protein>
    <submittedName>
        <fullName evidence="1">DUF885 domain-containing protein</fullName>
    </submittedName>
</protein>
<reference evidence="1 2" key="1">
    <citation type="submission" date="2020-01" db="EMBL/GenBank/DDBJ databases">
        <title>Sphingomonas sp. strain CSW-10.</title>
        <authorList>
            <person name="Chen W.-M."/>
        </authorList>
    </citation>
    <scope>NUCLEOTIDE SEQUENCE [LARGE SCALE GENOMIC DNA]</scope>
    <source>
        <strain evidence="1 2">CSW-10</strain>
    </source>
</reference>
<evidence type="ECO:0000313" key="1">
    <source>
        <dbReference type="EMBL" id="QJQ31304.1"/>
    </source>
</evidence>
<organism evidence="1 2">
    <name type="scientific">Sphingomonas lacunae</name>
    <dbReference type="NCBI Taxonomy" id="2698828"/>
    <lineage>
        <taxon>Bacteria</taxon>
        <taxon>Pseudomonadati</taxon>
        <taxon>Pseudomonadota</taxon>
        <taxon>Alphaproteobacteria</taxon>
        <taxon>Sphingomonadales</taxon>
        <taxon>Sphingomonadaceae</taxon>
        <taxon>Sphingomonas</taxon>
    </lineage>
</organism>
<dbReference type="Pfam" id="PF05960">
    <property type="entry name" value="DUF885"/>
    <property type="match status" value="1"/>
</dbReference>